<evidence type="ECO:0000256" key="1">
    <source>
        <dbReference type="SAM" id="MobiDB-lite"/>
    </source>
</evidence>
<dbReference type="STRING" id="1347342.BN863_7940"/>
<dbReference type="Proteomes" id="UP000016160">
    <property type="component" value="Chromosome"/>
</dbReference>
<evidence type="ECO:0000256" key="2">
    <source>
        <dbReference type="SAM" id="SignalP"/>
    </source>
</evidence>
<gene>
    <name evidence="3" type="ORF">BN863_7940</name>
</gene>
<feature type="chain" id="PRO_5004590822" evidence="2">
    <location>
        <begin position="18"/>
        <end position="141"/>
    </location>
</feature>
<keyword evidence="2" id="KW-0732">Signal</keyword>
<dbReference type="EMBL" id="HG315671">
    <property type="protein sequence ID" value="CDF78506.1"/>
    <property type="molecule type" value="Genomic_DNA"/>
</dbReference>
<sequence length="141" mass="16048">MKKLLVIFILISQYALVAQTKIAVGDYKYEAKLTDGNALTHEVTLHPNGTYAYTYYRFIEAGIPQKEHKSDGGTWKITNKLISFTSNNKNQSKEETIDLSHSKARLDYKSPRNTSSENSPTTIQFHESDIPWIKSYTLTKA</sequence>
<keyword evidence="4" id="KW-1185">Reference proteome</keyword>
<dbReference type="RefSeq" id="WP_038527788.1">
    <property type="nucleotide sequence ID" value="NZ_HG315671.1"/>
</dbReference>
<organism evidence="3 4">
    <name type="scientific">Formosa agariphila (strain DSM 15362 / KCTC 12365 / LMG 23005 / KMM 3901 / M-2Alg 35-1)</name>
    <dbReference type="NCBI Taxonomy" id="1347342"/>
    <lineage>
        <taxon>Bacteria</taxon>
        <taxon>Pseudomonadati</taxon>
        <taxon>Bacteroidota</taxon>
        <taxon>Flavobacteriia</taxon>
        <taxon>Flavobacteriales</taxon>
        <taxon>Flavobacteriaceae</taxon>
        <taxon>Formosa</taxon>
    </lineage>
</organism>
<dbReference type="OrthoDB" id="1442373at2"/>
<proteinExistence type="predicted"/>
<feature type="signal peptide" evidence="2">
    <location>
        <begin position="1"/>
        <end position="17"/>
    </location>
</feature>
<feature type="compositionally biased region" description="Basic and acidic residues" evidence="1">
    <location>
        <begin position="91"/>
        <end position="110"/>
    </location>
</feature>
<protein>
    <submittedName>
        <fullName evidence="3">Uncharacterized protein</fullName>
    </submittedName>
</protein>
<evidence type="ECO:0000313" key="4">
    <source>
        <dbReference type="Proteomes" id="UP000016160"/>
    </source>
</evidence>
<accession>T2KJA3</accession>
<reference evidence="3 4" key="1">
    <citation type="journal article" date="2013" name="Appl. Environ. Microbiol.">
        <title>The genome of the alga-associated marine flavobacterium Formosa agariphila KMM 3901T reveals a broad potential for degradation of algal polysaccharides.</title>
        <authorList>
            <person name="Mann A.J."/>
            <person name="Hahnke R.L."/>
            <person name="Huang S."/>
            <person name="Werner J."/>
            <person name="Xing P."/>
            <person name="Barbeyron T."/>
            <person name="Huettel B."/>
            <person name="Stueber K."/>
            <person name="Reinhardt R."/>
            <person name="Harder J."/>
            <person name="Gloeckner F.O."/>
            <person name="Amann R.I."/>
            <person name="Teeling H."/>
        </authorList>
    </citation>
    <scope>NUCLEOTIDE SEQUENCE [LARGE SCALE GENOMIC DNA]</scope>
    <source>
        <strain evidence="4">DSM 15362 / KCTC 12365 / LMG 23005 / KMM 3901</strain>
    </source>
</reference>
<dbReference type="AlphaFoldDB" id="T2KJA3"/>
<evidence type="ECO:0000313" key="3">
    <source>
        <dbReference type="EMBL" id="CDF78506.1"/>
    </source>
</evidence>
<dbReference type="PATRIC" id="fig|1347342.6.peg.801"/>
<dbReference type="HOGENOM" id="CLU_1822498_0_0_10"/>
<feature type="compositionally biased region" description="Polar residues" evidence="1">
    <location>
        <begin position="111"/>
        <end position="123"/>
    </location>
</feature>
<name>T2KJA3_FORAG</name>
<feature type="region of interest" description="Disordered" evidence="1">
    <location>
        <begin position="89"/>
        <end position="123"/>
    </location>
</feature>